<proteinExistence type="predicted"/>
<dbReference type="AlphaFoldDB" id="A0A0N4Y8P8"/>
<organism evidence="3">
    <name type="scientific">Nippostrongylus brasiliensis</name>
    <name type="common">Rat hookworm</name>
    <dbReference type="NCBI Taxonomy" id="27835"/>
    <lineage>
        <taxon>Eukaryota</taxon>
        <taxon>Metazoa</taxon>
        <taxon>Ecdysozoa</taxon>
        <taxon>Nematoda</taxon>
        <taxon>Chromadorea</taxon>
        <taxon>Rhabditida</taxon>
        <taxon>Rhabditina</taxon>
        <taxon>Rhabditomorpha</taxon>
        <taxon>Strongyloidea</taxon>
        <taxon>Heligmosomidae</taxon>
        <taxon>Nippostrongylus</taxon>
    </lineage>
</organism>
<dbReference type="WBParaSite" id="NBR_0001261701-mRNA-1">
    <property type="protein sequence ID" value="NBR_0001261701-mRNA-1"/>
    <property type="gene ID" value="NBR_0001261701"/>
</dbReference>
<accession>A0A0N4Y8P8</accession>
<evidence type="ECO:0000313" key="3">
    <source>
        <dbReference type="WBParaSite" id="NBR_0001261701-mRNA-1"/>
    </source>
</evidence>
<keyword evidence="2" id="KW-1185">Reference proteome</keyword>
<name>A0A0N4Y8P8_NIPBR</name>
<gene>
    <name evidence="1" type="ORF">NBR_LOCUS12618</name>
</gene>
<sequence length="47" mass="5280">MVNGSEAEVRANTEVMFRWNLSEAATVIQFIPNISGSIHCQIIHHDL</sequence>
<protein>
    <submittedName>
        <fullName evidence="1 3">Uncharacterized protein</fullName>
    </submittedName>
</protein>
<evidence type="ECO:0000313" key="1">
    <source>
        <dbReference type="EMBL" id="VDL76207.1"/>
    </source>
</evidence>
<dbReference type="EMBL" id="UYSL01020808">
    <property type="protein sequence ID" value="VDL76207.1"/>
    <property type="molecule type" value="Genomic_DNA"/>
</dbReference>
<evidence type="ECO:0000313" key="2">
    <source>
        <dbReference type="Proteomes" id="UP000271162"/>
    </source>
</evidence>
<reference evidence="3" key="1">
    <citation type="submission" date="2017-02" db="UniProtKB">
        <authorList>
            <consortium name="WormBaseParasite"/>
        </authorList>
    </citation>
    <scope>IDENTIFICATION</scope>
</reference>
<reference evidence="1 2" key="2">
    <citation type="submission" date="2018-11" db="EMBL/GenBank/DDBJ databases">
        <authorList>
            <consortium name="Pathogen Informatics"/>
        </authorList>
    </citation>
    <scope>NUCLEOTIDE SEQUENCE [LARGE SCALE GENOMIC DNA]</scope>
</reference>
<dbReference type="Proteomes" id="UP000271162">
    <property type="component" value="Unassembled WGS sequence"/>
</dbReference>